<name>A0ABT5IBK4_9CAUL</name>
<feature type="region of interest" description="Disordered" evidence="1">
    <location>
        <begin position="30"/>
        <end position="49"/>
    </location>
</feature>
<dbReference type="EMBL" id="JAQQKW010000002">
    <property type="protein sequence ID" value="MDC7693570.1"/>
    <property type="molecule type" value="Genomic_DNA"/>
</dbReference>
<reference evidence="3 4" key="1">
    <citation type="submission" date="2023-01" db="EMBL/GenBank/DDBJ databases">
        <title>Novel species of the genus Asticcacaulis isolated from rivers.</title>
        <authorList>
            <person name="Lu H."/>
        </authorList>
    </citation>
    <scope>NUCLEOTIDE SEQUENCE [LARGE SCALE GENOMIC DNA]</scope>
    <source>
        <strain evidence="3 4">DXS10W</strain>
    </source>
</reference>
<proteinExistence type="predicted"/>
<protein>
    <recommendedName>
        <fullName evidence="5">Lipoprotein</fullName>
    </recommendedName>
</protein>
<evidence type="ECO:0000313" key="4">
    <source>
        <dbReference type="Proteomes" id="UP001216595"/>
    </source>
</evidence>
<dbReference type="RefSeq" id="WP_272740328.1">
    <property type="nucleotide sequence ID" value="NZ_JAQQKW010000002.1"/>
</dbReference>
<feature type="signal peptide" evidence="2">
    <location>
        <begin position="1"/>
        <end position="26"/>
    </location>
</feature>
<dbReference type="Proteomes" id="UP001216595">
    <property type="component" value="Unassembled WGS sequence"/>
</dbReference>
<evidence type="ECO:0008006" key="5">
    <source>
        <dbReference type="Google" id="ProtNLM"/>
    </source>
</evidence>
<organism evidence="3 4">
    <name type="scientific">Asticcacaulis currens</name>
    <dbReference type="NCBI Taxonomy" id="2984210"/>
    <lineage>
        <taxon>Bacteria</taxon>
        <taxon>Pseudomonadati</taxon>
        <taxon>Pseudomonadota</taxon>
        <taxon>Alphaproteobacteria</taxon>
        <taxon>Caulobacterales</taxon>
        <taxon>Caulobacteraceae</taxon>
        <taxon>Asticcacaulis</taxon>
    </lineage>
</organism>
<evidence type="ECO:0000256" key="1">
    <source>
        <dbReference type="SAM" id="MobiDB-lite"/>
    </source>
</evidence>
<feature type="chain" id="PRO_5045132556" description="Lipoprotein" evidence="2">
    <location>
        <begin position="27"/>
        <end position="416"/>
    </location>
</feature>
<evidence type="ECO:0000256" key="2">
    <source>
        <dbReference type="SAM" id="SignalP"/>
    </source>
</evidence>
<keyword evidence="4" id="KW-1185">Reference proteome</keyword>
<dbReference type="PROSITE" id="PS51257">
    <property type="entry name" value="PROKAR_LIPOPROTEIN"/>
    <property type="match status" value="1"/>
</dbReference>
<feature type="compositionally biased region" description="Pro residues" evidence="1">
    <location>
        <begin position="32"/>
        <end position="45"/>
    </location>
</feature>
<feature type="region of interest" description="Disordered" evidence="1">
    <location>
        <begin position="383"/>
        <end position="416"/>
    </location>
</feature>
<keyword evidence="2" id="KW-0732">Signal</keyword>
<accession>A0ABT5IBK4</accession>
<evidence type="ECO:0000313" key="3">
    <source>
        <dbReference type="EMBL" id="MDC7693570.1"/>
    </source>
</evidence>
<gene>
    <name evidence="3" type="ORF">PQU94_04660</name>
</gene>
<comment type="caution">
    <text evidence="3">The sequence shown here is derived from an EMBL/GenBank/DDBJ whole genome shotgun (WGS) entry which is preliminary data.</text>
</comment>
<sequence>MKFTTGTGRRPIFLAVTASIMALSLAACQTDAPPPAPPPPPPASAGPPVSLAPAISDAASVYVAYVEQARGMSPDFNDASMVQAKLSQGASYEPKQLARGAIAYAAIVAMQEPAFRSQLRAYAADATARQELVTKLFSNPGYAAGIPGANIAARRVILALSSDGEMLYTKGTAMKQAAYAIQKQAWSKGVLSDPAGRLAATKLSSSTSRGVVSDQSAKLLTAALTGEGLTTRANTGGATADAAAYNATASSGSAAQPLSSTGTAAGSFDHEALFNTPYTYGVNRALAIAAISILGEGTGPNEEAVIALLNEQKAPRCLGESKLNLNQCLAASRFHFDDVFCVGQHIMMDTGNCIGELSSNALNLSPDREVTLKADGTEELKYANAKPYLKPEPVKKTASKKTSGKKASTPAKKKSS</sequence>